<keyword evidence="3" id="KW-1185">Reference proteome</keyword>
<sequence>MNYSERDLLIELAVANQTIKEAEEAFDKLRKDYHLLREHTDRLEAILREHNIPFPEFWGW</sequence>
<accession>A0ABS2ECK4</accession>
<name>A0ABS2ECK4_9FIRM</name>
<evidence type="ECO:0000313" key="2">
    <source>
        <dbReference type="EMBL" id="MBM6739366.1"/>
    </source>
</evidence>
<feature type="coiled-coil region" evidence="1">
    <location>
        <begin position="5"/>
        <end position="39"/>
    </location>
</feature>
<gene>
    <name evidence="2" type="ORF">H7U36_14920</name>
</gene>
<dbReference type="RefSeq" id="WP_087152622.1">
    <property type="nucleotide sequence ID" value="NZ_JACLYY010000027.1"/>
</dbReference>
<proteinExistence type="predicted"/>
<evidence type="ECO:0000313" key="3">
    <source>
        <dbReference type="Proteomes" id="UP000716906"/>
    </source>
</evidence>
<protein>
    <submittedName>
        <fullName evidence="2">Uncharacterized protein</fullName>
    </submittedName>
</protein>
<dbReference type="Proteomes" id="UP000716906">
    <property type="component" value="Unassembled WGS sequence"/>
</dbReference>
<comment type="caution">
    <text evidence="2">The sequence shown here is derived from an EMBL/GenBank/DDBJ whole genome shotgun (WGS) entry which is preliminary data.</text>
</comment>
<reference evidence="2 3" key="1">
    <citation type="journal article" date="2021" name="Sci. Rep.">
        <title>The distribution of antibiotic resistance genes in chicken gut microbiota commensals.</title>
        <authorList>
            <person name="Juricova H."/>
            <person name="Matiasovicova J."/>
            <person name="Kubasova T."/>
            <person name="Cejkova D."/>
            <person name="Rychlik I."/>
        </authorList>
    </citation>
    <scope>NUCLEOTIDE SEQUENCE [LARGE SCALE GENOMIC DNA]</scope>
    <source>
        <strain evidence="2 3">An773</strain>
    </source>
</reference>
<keyword evidence="1" id="KW-0175">Coiled coil</keyword>
<dbReference type="EMBL" id="JACLYY010000027">
    <property type="protein sequence ID" value="MBM6739366.1"/>
    <property type="molecule type" value="Genomic_DNA"/>
</dbReference>
<organism evidence="2 3">
    <name type="scientific">Faecalicatena fissicatena</name>
    <dbReference type="NCBI Taxonomy" id="290055"/>
    <lineage>
        <taxon>Bacteria</taxon>
        <taxon>Bacillati</taxon>
        <taxon>Bacillota</taxon>
        <taxon>Clostridia</taxon>
        <taxon>Lachnospirales</taxon>
        <taxon>Lachnospiraceae</taxon>
        <taxon>Faecalicatena</taxon>
    </lineage>
</organism>
<evidence type="ECO:0000256" key="1">
    <source>
        <dbReference type="SAM" id="Coils"/>
    </source>
</evidence>